<accession>A0ABQ9JZN2</accession>
<sequence>MICRSKSLRLVTLLLLTELTALAFALPRVRGSNEVVSSKNGVAAEPTCEELKAMWRFSKRQSRAAEITNEIPMYRDPFADNVWEPYYATSRSIGGFYGMPRQHLEPRRRLTTFRLSGGGRARFLPIVAPQQGSFEHLKEIITTERARDLQRQRLIEEAAARTAAQAEVRKQLAAEGQRSDVGYDYEPIQELRDAEEQDQVGIGYMENGGNNNKGGGPSANSRLASTSCDSHETQARNSKICP</sequence>
<organism evidence="3 4">
    <name type="scientific">Molorchus minor</name>
    <dbReference type="NCBI Taxonomy" id="1323400"/>
    <lineage>
        <taxon>Eukaryota</taxon>
        <taxon>Metazoa</taxon>
        <taxon>Ecdysozoa</taxon>
        <taxon>Arthropoda</taxon>
        <taxon>Hexapoda</taxon>
        <taxon>Insecta</taxon>
        <taxon>Pterygota</taxon>
        <taxon>Neoptera</taxon>
        <taxon>Endopterygota</taxon>
        <taxon>Coleoptera</taxon>
        <taxon>Polyphaga</taxon>
        <taxon>Cucujiformia</taxon>
        <taxon>Chrysomeloidea</taxon>
        <taxon>Cerambycidae</taxon>
        <taxon>Lamiinae</taxon>
        <taxon>Monochamini</taxon>
        <taxon>Molorchus</taxon>
    </lineage>
</organism>
<dbReference type="Proteomes" id="UP001162164">
    <property type="component" value="Unassembled WGS sequence"/>
</dbReference>
<proteinExistence type="predicted"/>
<keyword evidence="4" id="KW-1185">Reference proteome</keyword>
<feature type="signal peptide" evidence="2">
    <location>
        <begin position="1"/>
        <end position="25"/>
    </location>
</feature>
<gene>
    <name evidence="3" type="ORF">NQ317_010844</name>
</gene>
<feature type="compositionally biased region" description="Polar residues" evidence="1">
    <location>
        <begin position="218"/>
        <end position="228"/>
    </location>
</feature>
<name>A0ABQ9JZN2_9CUCU</name>
<feature type="chain" id="PRO_5046145526" evidence="2">
    <location>
        <begin position="26"/>
        <end position="242"/>
    </location>
</feature>
<evidence type="ECO:0000256" key="1">
    <source>
        <dbReference type="SAM" id="MobiDB-lite"/>
    </source>
</evidence>
<keyword evidence="2" id="KW-0732">Signal</keyword>
<evidence type="ECO:0000256" key="2">
    <source>
        <dbReference type="SAM" id="SignalP"/>
    </source>
</evidence>
<reference evidence="3" key="1">
    <citation type="journal article" date="2023" name="Insect Mol. Biol.">
        <title>Genome sequencing provides insights into the evolution of gene families encoding plant cell wall-degrading enzymes in longhorned beetles.</title>
        <authorList>
            <person name="Shin N.R."/>
            <person name="Okamura Y."/>
            <person name="Kirsch R."/>
            <person name="Pauchet Y."/>
        </authorList>
    </citation>
    <scope>NUCLEOTIDE SEQUENCE</scope>
    <source>
        <strain evidence="3">MMC_N1</strain>
    </source>
</reference>
<feature type="region of interest" description="Disordered" evidence="1">
    <location>
        <begin position="202"/>
        <end position="242"/>
    </location>
</feature>
<protein>
    <submittedName>
        <fullName evidence="3">Uncharacterized protein</fullName>
    </submittedName>
</protein>
<evidence type="ECO:0000313" key="4">
    <source>
        <dbReference type="Proteomes" id="UP001162164"/>
    </source>
</evidence>
<dbReference type="EMBL" id="JAPWTJ010000080">
    <property type="protein sequence ID" value="KAJ8983306.1"/>
    <property type="molecule type" value="Genomic_DNA"/>
</dbReference>
<evidence type="ECO:0000313" key="3">
    <source>
        <dbReference type="EMBL" id="KAJ8983306.1"/>
    </source>
</evidence>
<comment type="caution">
    <text evidence="3">The sequence shown here is derived from an EMBL/GenBank/DDBJ whole genome shotgun (WGS) entry which is preliminary data.</text>
</comment>